<name>A0A9P6L4W8_9AGAM</name>
<reference evidence="3" key="2">
    <citation type="submission" date="2020-11" db="EMBL/GenBank/DDBJ databases">
        <authorList>
            <consortium name="DOE Joint Genome Institute"/>
            <person name="Kuo A."/>
            <person name="Miyauchi S."/>
            <person name="Kiss E."/>
            <person name="Drula E."/>
            <person name="Kohler A."/>
            <person name="Sanchez-Garcia M."/>
            <person name="Andreopoulos B."/>
            <person name="Barry K.W."/>
            <person name="Bonito G."/>
            <person name="Buee M."/>
            <person name="Carver A."/>
            <person name="Chen C."/>
            <person name="Cichocki N."/>
            <person name="Clum A."/>
            <person name="Culley D."/>
            <person name="Crous P.W."/>
            <person name="Fauchery L."/>
            <person name="Girlanda M."/>
            <person name="Hayes R."/>
            <person name="Keri Z."/>
            <person name="Labutti K."/>
            <person name="Lipzen A."/>
            <person name="Lombard V."/>
            <person name="Magnuson J."/>
            <person name="Maillard F."/>
            <person name="Morin E."/>
            <person name="Murat C."/>
            <person name="Nolan M."/>
            <person name="Ohm R."/>
            <person name="Pangilinan J."/>
            <person name="Pereira M."/>
            <person name="Perotto S."/>
            <person name="Peter M."/>
            <person name="Riley R."/>
            <person name="Sitrit Y."/>
            <person name="Stielow B."/>
            <person name="Szollosi G."/>
            <person name="Zifcakova L."/>
            <person name="Stursova M."/>
            <person name="Spatafora J.W."/>
            <person name="Tedersoo L."/>
            <person name="Vaario L.-M."/>
            <person name="Yamada A."/>
            <person name="Yan M."/>
            <person name="Wang P."/>
            <person name="Xu J."/>
            <person name="Bruns T."/>
            <person name="Baldrian P."/>
            <person name="Vilgalys R."/>
            <person name="Henrissat B."/>
            <person name="Grigoriev I.V."/>
            <person name="Hibbett D."/>
            <person name="Nagy L.G."/>
            <person name="Martin F.M."/>
        </authorList>
    </citation>
    <scope>NUCLEOTIDE SEQUENCE</scope>
    <source>
        <strain evidence="3">UH-Tt-Lm1</strain>
    </source>
</reference>
<feature type="compositionally biased region" description="Polar residues" evidence="1">
    <location>
        <begin position="443"/>
        <end position="461"/>
    </location>
</feature>
<dbReference type="Proteomes" id="UP000736335">
    <property type="component" value="Unassembled WGS sequence"/>
</dbReference>
<protein>
    <recommendedName>
        <fullName evidence="2">GmrSD restriction endonucleases N-terminal domain-containing protein</fullName>
    </recommendedName>
</protein>
<evidence type="ECO:0000313" key="4">
    <source>
        <dbReference type="Proteomes" id="UP000736335"/>
    </source>
</evidence>
<feature type="compositionally biased region" description="Polar residues" evidence="1">
    <location>
        <begin position="498"/>
        <end position="520"/>
    </location>
</feature>
<proteinExistence type="predicted"/>
<dbReference type="AlphaFoldDB" id="A0A9P6L4W8"/>
<reference evidence="3" key="1">
    <citation type="journal article" date="2020" name="Nat. Commun.">
        <title>Large-scale genome sequencing of mycorrhizal fungi provides insights into the early evolution of symbiotic traits.</title>
        <authorList>
            <person name="Miyauchi S."/>
            <person name="Kiss E."/>
            <person name="Kuo A."/>
            <person name="Drula E."/>
            <person name="Kohler A."/>
            <person name="Sanchez-Garcia M."/>
            <person name="Morin E."/>
            <person name="Andreopoulos B."/>
            <person name="Barry K.W."/>
            <person name="Bonito G."/>
            <person name="Buee M."/>
            <person name="Carver A."/>
            <person name="Chen C."/>
            <person name="Cichocki N."/>
            <person name="Clum A."/>
            <person name="Culley D."/>
            <person name="Crous P.W."/>
            <person name="Fauchery L."/>
            <person name="Girlanda M."/>
            <person name="Hayes R.D."/>
            <person name="Keri Z."/>
            <person name="LaButti K."/>
            <person name="Lipzen A."/>
            <person name="Lombard V."/>
            <person name="Magnuson J."/>
            <person name="Maillard F."/>
            <person name="Murat C."/>
            <person name="Nolan M."/>
            <person name="Ohm R.A."/>
            <person name="Pangilinan J."/>
            <person name="Pereira M.F."/>
            <person name="Perotto S."/>
            <person name="Peter M."/>
            <person name="Pfister S."/>
            <person name="Riley R."/>
            <person name="Sitrit Y."/>
            <person name="Stielow J.B."/>
            <person name="Szollosi G."/>
            <person name="Zifcakova L."/>
            <person name="Stursova M."/>
            <person name="Spatafora J.W."/>
            <person name="Tedersoo L."/>
            <person name="Vaario L.M."/>
            <person name="Yamada A."/>
            <person name="Yan M."/>
            <person name="Wang P."/>
            <person name="Xu J."/>
            <person name="Bruns T."/>
            <person name="Baldrian P."/>
            <person name="Vilgalys R."/>
            <person name="Dunand C."/>
            <person name="Henrissat B."/>
            <person name="Grigoriev I.V."/>
            <person name="Hibbett D."/>
            <person name="Nagy L.G."/>
            <person name="Martin F.M."/>
        </authorList>
    </citation>
    <scope>NUCLEOTIDE SEQUENCE</scope>
    <source>
        <strain evidence="3">UH-Tt-Lm1</strain>
    </source>
</reference>
<feature type="compositionally biased region" description="Pro residues" evidence="1">
    <location>
        <begin position="521"/>
        <end position="541"/>
    </location>
</feature>
<dbReference type="InterPro" id="IPR004919">
    <property type="entry name" value="GmrSD_N"/>
</dbReference>
<comment type="caution">
    <text evidence="3">The sequence shown here is derived from an EMBL/GenBank/DDBJ whole genome shotgun (WGS) entry which is preliminary data.</text>
</comment>
<dbReference type="OrthoDB" id="5419821at2759"/>
<feature type="region of interest" description="Disordered" evidence="1">
    <location>
        <begin position="380"/>
        <end position="467"/>
    </location>
</feature>
<gene>
    <name evidence="3" type="ORF">BJ322DRAFT_1212853</name>
</gene>
<dbReference type="EMBL" id="WIUZ02000012">
    <property type="protein sequence ID" value="KAF9782462.1"/>
    <property type="molecule type" value="Genomic_DNA"/>
</dbReference>
<sequence length="599" mass="67482">MSTPADLEFTDLSDLTELSSSDEAVPSVARDSKGKSSAKEAFVLKNTLRPPRSVSYTTKWLNDQLTLQHIDLDPEYQRDVVWPEAKQVGLIDSIFHNFYIPPIIFCVRSEEDGTEKRTCIDGKQRLTSIHRFFLGLICFKDSFTNQKHWYKQMKGKTARKLLPDKYRNLFENKTIVCIEYEGLNDDQEREMFQRVQMGMALTPAERLQAINGPFPDLIREARRLMVDNEQFSKAFRIETARARDFQSIASVAFLIAKAPSQIMPTVASLEKWLNIETGVDDTIKEDVLESFTKFISIVLNPKLSEPIKRGRLSPAEFIMICYFMSSVRKSCADEVISKAIGDLRDDVRRKHDDIRTNNKVFKTMFMFINTFRSNLVGKTTVGQRAKRKRDNTEDIGLGGKLAPQVSTPPATRRTKPAPPSTLSSQRTSQAKTTTPVTTLTPTASSRGSVVPQRSTLPQKLATSVPPPINTALNRTVRFDPLAVVEAAKLQAGQYTRQGNMISPVNSQPNPNLTRNSLISQPTPPPPPPNRPPYQPPPPPHGHIPIQFTPPVHFHNPSQYPPRPGYPGIGRQSPQLPPPTPTRDPRRPQQGSGWRYYNNS</sequence>
<dbReference type="PANTHER" id="PTHR39639:SF1">
    <property type="entry name" value="DUF262 DOMAIN-CONTAINING PROTEIN"/>
    <property type="match status" value="1"/>
</dbReference>
<organism evidence="3 4">
    <name type="scientific">Thelephora terrestris</name>
    <dbReference type="NCBI Taxonomy" id="56493"/>
    <lineage>
        <taxon>Eukaryota</taxon>
        <taxon>Fungi</taxon>
        <taxon>Dikarya</taxon>
        <taxon>Basidiomycota</taxon>
        <taxon>Agaricomycotina</taxon>
        <taxon>Agaricomycetes</taxon>
        <taxon>Thelephorales</taxon>
        <taxon>Thelephoraceae</taxon>
        <taxon>Thelephora</taxon>
    </lineage>
</organism>
<evidence type="ECO:0000259" key="2">
    <source>
        <dbReference type="Pfam" id="PF03235"/>
    </source>
</evidence>
<feature type="region of interest" description="Disordered" evidence="1">
    <location>
        <begin position="498"/>
        <end position="599"/>
    </location>
</feature>
<feature type="compositionally biased region" description="Polar residues" evidence="1">
    <location>
        <begin position="422"/>
        <end position="431"/>
    </location>
</feature>
<accession>A0A9P6L4W8</accession>
<feature type="domain" description="GmrSD restriction endonucleases N-terminal" evidence="2">
    <location>
        <begin position="70"/>
        <end position="207"/>
    </location>
</feature>
<dbReference type="Pfam" id="PF03235">
    <property type="entry name" value="GmrSD_N"/>
    <property type="match status" value="1"/>
</dbReference>
<dbReference type="PRINTS" id="PR01217">
    <property type="entry name" value="PRICHEXTENSN"/>
</dbReference>
<dbReference type="PANTHER" id="PTHR39639">
    <property type="entry name" value="CHROMOSOME 16, WHOLE GENOME SHOTGUN SEQUENCE"/>
    <property type="match status" value="1"/>
</dbReference>
<evidence type="ECO:0000256" key="1">
    <source>
        <dbReference type="SAM" id="MobiDB-lite"/>
    </source>
</evidence>
<feature type="compositionally biased region" description="Low complexity" evidence="1">
    <location>
        <begin position="432"/>
        <end position="442"/>
    </location>
</feature>
<evidence type="ECO:0000313" key="3">
    <source>
        <dbReference type="EMBL" id="KAF9782462.1"/>
    </source>
</evidence>
<keyword evidence="4" id="KW-1185">Reference proteome</keyword>